<dbReference type="InterPro" id="IPR001841">
    <property type="entry name" value="Znf_RING"/>
</dbReference>
<feature type="domain" description="RING-type" evidence="5">
    <location>
        <begin position="330"/>
        <end position="375"/>
    </location>
</feature>
<evidence type="ECO:0000313" key="8">
    <source>
        <dbReference type="WBParaSite" id="MBELARI_LOCUS12106"/>
    </source>
</evidence>
<reference evidence="8" key="1">
    <citation type="submission" date="2024-02" db="UniProtKB">
        <authorList>
            <consortium name="WormBaseParasite"/>
        </authorList>
    </citation>
    <scope>IDENTIFICATION</scope>
</reference>
<dbReference type="SUPFAM" id="SSF57850">
    <property type="entry name" value="RING/U-box"/>
    <property type="match status" value="2"/>
</dbReference>
<evidence type="ECO:0000259" key="5">
    <source>
        <dbReference type="PROSITE" id="PS50089"/>
    </source>
</evidence>
<sequence length="532" mass="59672">MSHLSVVMSYEKSAGLSMMLSPLRGSTRHDVIGFNTGLMSKSNDTNNVRVFESLKCWNCRETVTGEMGADGKVQGFHQTSCSTFICTPCHALSPRDRKRMHLCIEKYCIVASPNVNAIWLSILLSDTVRLSPDKNGYILAKAFTTPKCPTCDEGFSVAIPKRHPFVLTKCGHTICRGCSERLHPQYPQVLCPGCKTASNKWDCRRDQILFELLNDVEADKEVKSIRVHSFDSLKCWSCAQPALGNCKLGANGELQGVYQMKCVTAFLCGRCVASDPRRRQRMHVCGETDCASIRLSPYSIWVKLVVDGFVKMSSDCSGYVIEKPFPQIECPICAETFSTSPSAREPIDLPCGHTVCQGCSGKLLINETQVRCGNCGTATHRDQNRKNRILIAFLNELNSVLNNPQQKEKCEKCGVEHRPNKSVHCEECRMTLCAMCFLMEHREHEFTRLDGIAIAYQINAYSKAVPILQQEVDTSIQLFENLVVEKRGEWPDCQVFGNRFEEISEEYIPHLRTYGTKLKQLCDEAAGKDIES</sequence>
<dbReference type="SMART" id="SM00184">
    <property type="entry name" value="RING"/>
    <property type="match status" value="2"/>
</dbReference>
<feature type="domain" description="B box-type" evidence="6">
    <location>
        <begin position="405"/>
        <end position="449"/>
    </location>
</feature>
<name>A0AAF3EDR0_9BILA</name>
<keyword evidence="3" id="KW-0862">Zinc</keyword>
<dbReference type="InterPro" id="IPR027370">
    <property type="entry name" value="Znf-RING_euk"/>
</dbReference>
<keyword evidence="7" id="KW-1185">Reference proteome</keyword>
<dbReference type="PANTHER" id="PTHR47156">
    <property type="entry name" value="PROTEIN CBG20824"/>
    <property type="match status" value="1"/>
</dbReference>
<evidence type="ECO:0000256" key="3">
    <source>
        <dbReference type="ARBA" id="ARBA00022833"/>
    </source>
</evidence>
<keyword evidence="2 4" id="KW-0863">Zinc-finger</keyword>
<evidence type="ECO:0008006" key="9">
    <source>
        <dbReference type="Google" id="ProtNLM"/>
    </source>
</evidence>
<evidence type="ECO:0000256" key="2">
    <source>
        <dbReference type="ARBA" id="ARBA00022771"/>
    </source>
</evidence>
<dbReference type="AlphaFoldDB" id="A0AAF3EDR0"/>
<dbReference type="InterPro" id="IPR000315">
    <property type="entry name" value="Znf_B-box"/>
</dbReference>
<evidence type="ECO:0000256" key="4">
    <source>
        <dbReference type="PROSITE-ProRule" id="PRU00024"/>
    </source>
</evidence>
<keyword evidence="1" id="KW-0479">Metal-binding</keyword>
<dbReference type="InterPro" id="IPR013083">
    <property type="entry name" value="Znf_RING/FYVE/PHD"/>
</dbReference>
<dbReference type="PANTHER" id="PTHR47156:SF6">
    <property type="entry name" value="C2H2-TYPE DOMAIN-CONTAINING PROTEIN-RELATED"/>
    <property type="match status" value="1"/>
</dbReference>
<dbReference type="Pfam" id="PF13445">
    <property type="entry name" value="zf-RING_UBOX"/>
    <property type="match status" value="2"/>
</dbReference>
<dbReference type="Proteomes" id="UP000887575">
    <property type="component" value="Unassembled WGS sequence"/>
</dbReference>
<dbReference type="WBParaSite" id="MBELARI_LOCUS12106">
    <property type="protein sequence ID" value="MBELARI_LOCUS12106"/>
    <property type="gene ID" value="MBELARI_LOCUS12106"/>
</dbReference>
<dbReference type="SUPFAM" id="SSF57845">
    <property type="entry name" value="B-box zinc-binding domain"/>
    <property type="match status" value="1"/>
</dbReference>
<dbReference type="InterPro" id="IPR052667">
    <property type="entry name" value="E3_ubiquitin-ligase_RING"/>
</dbReference>
<dbReference type="GO" id="GO:0008270">
    <property type="term" value="F:zinc ion binding"/>
    <property type="evidence" value="ECO:0007669"/>
    <property type="project" value="UniProtKB-KW"/>
</dbReference>
<proteinExistence type="predicted"/>
<accession>A0AAF3EDR0</accession>
<dbReference type="PROSITE" id="PS50119">
    <property type="entry name" value="ZF_BBOX"/>
    <property type="match status" value="1"/>
</dbReference>
<organism evidence="7 8">
    <name type="scientific">Mesorhabditis belari</name>
    <dbReference type="NCBI Taxonomy" id="2138241"/>
    <lineage>
        <taxon>Eukaryota</taxon>
        <taxon>Metazoa</taxon>
        <taxon>Ecdysozoa</taxon>
        <taxon>Nematoda</taxon>
        <taxon>Chromadorea</taxon>
        <taxon>Rhabditida</taxon>
        <taxon>Rhabditina</taxon>
        <taxon>Rhabditomorpha</taxon>
        <taxon>Rhabditoidea</taxon>
        <taxon>Rhabditidae</taxon>
        <taxon>Mesorhabditinae</taxon>
        <taxon>Mesorhabditis</taxon>
    </lineage>
</organism>
<evidence type="ECO:0000259" key="6">
    <source>
        <dbReference type="PROSITE" id="PS50119"/>
    </source>
</evidence>
<evidence type="ECO:0000256" key="1">
    <source>
        <dbReference type="ARBA" id="ARBA00022723"/>
    </source>
</evidence>
<evidence type="ECO:0000313" key="7">
    <source>
        <dbReference type="Proteomes" id="UP000887575"/>
    </source>
</evidence>
<dbReference type="PROSITE" id="PS50089">
    <property type="entry name" value="ZF_RING_2"/>
    <property type="match status" value="2"/>
</dbReference>
<dbReference type="Gene3D" id="3.30.40.10">
    <property type="entry name" value="Zinc/RING finger domain, C3HC4 (zinc finger)"/>
    <property type="match status" value="2"/>
</dbReference>
<feature type="domain" description="RING-type" evidence="5">
    <location>
        <begin position="148"/>
        <end position="195"/>
    </location>
</feature>
<protein>
    <recommendedName>
        <fullName evidence="9">RING-type domain-containing protein</fullName>
    </recommendedName>
</protein>